<keyword evidence="5" id="KW-1185">Reference proteome</keyword>
<organism evidence="4 5">
    <name type="scientific">Actinomycetospora flava</name>
    <dbReference type="NCBI Taxonomy" id="3129232"/>
    <lineage>
        <taxon>Bacteria</taxon>
        <taxon>Bacillati</taxon>
        <taxon>Actinomycetota</taxon>
        <taxon>Actinomycetes</taxon>
        <taxon>Pseudonocardiales</taxon>
        <taxon>Pseudonocardiaceae</taxon>
        <taxon>Actinomycetospora</taxon>
    </lineage>
</organism>
<dbReference type="SUPFAM" id="SSF52172">
    <property type="entry name" value="CheY-like"/>
    <property type="match status" value="1"/>
</dbReference>
<keyword evidence="1" id="KW-0805">Transcription regulation</keyword>
<dbReference type="InterPro" id="IPR036388">
    <property type="entry name" value="WH-like_DNA-bd_sf"/>
</dbReference>
<gene>
    <name evidence="4" type="ORF">WCD58_17975</name>
</gene>
<evidence type="ECO:0000313" key="5">
    <source>
        <dbReference type="Proteomes" id="UP001369736"/>
    </source>
</evidence>
<dbReference type="Gene3D" id="3.30.450.40">
    <property type="match status" value="1"/>
</dbReference>
<dbReference type="Proteomes" id="UP001369736">
    <property type="component" value="Unassembled WGS sequence"/>
</dbReference>
<dbReference type="PROSITE" id="PS50921">
    <property type="entry name" value="ANTAR"/>
    <property type="match status" value="1"/>
</dbReference>
<dbReference type="InterPro" id="IPR012074">
    <property type="entry name" value="GAF_ANTAR"/>
</dbReference>
<dbReference type="EMBL" id="JBBEGM010000007">
    <property type="protein sequence ID" value="MEJ2863062.1"/>
    <property type="molecule type" value="Genomic_DNA"/>
</dbReference>
<dbReference type="SMART" id="SM01012">
    <property type="entry name" value="ANTAR"/>
    <property type="match status" value="1"/>
</dbReference>
<dbReference type="SUPFAM" id="SSF55781">
    <property type="entry name" value="GAF domain-like"/>
    <property type="match status" value="1"/>
</dbReference>
<dbReference type="Pfam" id="PF03861">
    <property type="entry name" value="ANTAR"/>
    <property type="match status" value="1"/>
</dbReference>
<protein>
    <submittedName>
        <fullName evidence="4">GAF and ANTAR domain-containing protein</fullName>
    </submittedName>
</protein>
<accession>A0ABU8M8W0</accession>
<reference evidence="4 5" key="1">
    <citation type="submission" date="2024-03" db="EMBL/GenBank/DDBJ databases">
        <title>Actinomycetospora sp. OC33-EN07, a novel actinomycete isolated from wild orchid (Aerides multiflora).</title>
        <authorList>
            <person name="Suriyachadkun C."/>
        </authorList>
    </citation>
    <scope>NUCLEOTIDE SEQUENCE [LARGE SCALE GENOMIC DNA]</scope>
    <source>
        <strain evidence="4 5">OC33-EN07</strain>
    </source>
</reference>
<sequence length="255" mass="27391">MTADMQLAHLRRTTFDLNHRAGARNHVQALARIHGSALAVVAGADSAGLTLLDERYEAFTRATEVPVVGTLDALQREVDGPARTVLTEPPADGVVRATDLAGDDGERWPEFAARALDAGCRSMLSVRVEVDGGPRLALNLYGTEPAAFDDRARHAAGVLAMSAGMLLLAADHTAQLQQALDTRDTIGRAKGVLMERFGLDQDEAFAKLREASQETNMKLCEVARWLGDESDTMAARRRDLGTGEPAPPTPLLRSV</sequence>
<proteinExistence type="predicted"/>
<comment type="caution">
    <text evidence="4">The sequence shown here is derived from an EMBL/GenBank/DDBJ whole genome shotgun (WGS) entry which is preliminary data.</text>
</comment>
<dbReference type="Gene3D" id="1.10.10.10">
    <property type="entry name" value="Winged helix-like DNA-binding domain superfamily/Winged helix DNA-binding domain"/>
    <property type="match status" value="1"/>
</dbReference>
<dbReference type="PIRSF" id="PIRSF036625">
    <property type="entry name" value="GAF_ANTAR"/>
    <property type="match status" value="1"/>
</dbReference>
<dbReference type="InterPro" id="IPR029016">
    <property type="entry name" value="GAF-like_dom_sf"/>
</dbReference>
<evidence type="ECO:0000259" key="3">
    <source>
        <dbReference type="PROSITE" id="PS50921"/>
    </source>
</evidence>
<dbReference type="InterPro" id="IPR005561">
    <property type="entry name" value="ANTAR"/>
</dbReference>
<dbReference type="InterPro" id="IPR011006">
    <property type="entry name" value="CheY-like_superfamily"/>
</dbReference>
<feature type="domain" description="ANTAR" evidence="3">
    <location>
        <begin position="166"/>
        <end position="227"/>
    </location>
</feature>
<evidence type="ECO:0000256" key="1">
    <source>
        <dbReference type="ARBA" id="ARBA00023015"/>
    </source>
</evidence>
<keyword evidence="2" id="KW-0804">Transcription</keyword>
<evidence type="ECO:0000256" key="2">
    <source>
        <dbReference type="ARBA" id="ARBA00023163"/>
    </source>
</evidence>
<name>A0ABU8M8W0_9PSEU</name>
<evidence type="ECO:0000313" key="4">
    <source>
        <dbReference type="EMBL" id="MEJ2863062.1"/>
    </source>
</evidence>
<dbReference type="RefSeq" id="WP_337704422.1">
    <property type="nucleotide sequence ID" value="NZ_JBBEGM010000007.1"/>
</dbReference>